<feature type="region of interest" description="Disordered" evidence="1">
    <location>
        <begin position="73"/>
        <end position="117"/>
    </location>
</feature>
<name>A0AAV6KFX0_9ERIC</name>
<keyword evidence="3" id="KW-1185">Reference proteome</keyword>
<dbReference type="Proteomes" id="UP000823749">
    <property type="component" value="Chromosome 4"/>
</dbReference>
<reference evidence="2" key="1">
    <citation type="submission" date="2020-08" db="EMBL/GenBank/DDBJ databases">
        <title>Plant Genome Project.</title>
        <authorList>
            <person name="Zhang R.-G."/>
        </authorList>
    </citation>
    <scope>NUCLEOTIDE SEQUENCE</scope>
    <source>
        <strain evidence="2">WSP0</strain>
        <tissue evidence="2">Leaf</tissue>
    </source>
</reference>
<evidence type="ECO:0000313" key="3">
    <source>
        <dbReference type="Proteomes" id="UP000823749"/>
    </source>
</evidence>
<accession>A0AAV6KFX0</accession>
<dbReference type="EMBL" id="JACTNZ010000004">
    <property type="protein sequence ID" value="KAG5551037.1"/>
    <property type="molecule type" value="Genomic_DNA"/>
</dbReference>
<proteinExistence type="predicted"/>
<dbReference type="AlphaFoldDB" id="A0AAV6KFX0"/>
<comment type="caution">
    <text evidence="2">The sequence shown here is derived from an EMBL/GenBank/DDBJ whole genome shotgun (WGS) entry which is preliminary data.</text>
</comment>
<feature type="region of interest" description="Disordered" evidence="1">
    <location>
        <begin position="32"/>
        <end position="51"/>
    </location>
</feature>
<protein>
    <submittedName>
        <fullName evidence="2">Uncharacterized protein</fullName>
    </submittedName>
</protein>
<evidence type="ECO:0000256" key="1">
    <source>
        <dbReference type="SAM" id="MobiDB-lite"/>
    </source>
</evidence>
<gene>
    <name evidence="2" type="ORF">RHGRI_009464</name>
</gene>
<sequence length="117" mass="13258">MGSYLPHLRRASFRPPPLKRLSAYFPTSIRGYNSQQSKESDGHRMERARTTAEEFERVAEEFEKVAEAKARQETIGMAHNGKQEAAAIGDSRVESAEEKYEEEEPVGKGHFQKTGDE</sequence>
<feature type="compositionally biased region" description="Basic and acidic residues" evidence="1">
    <location>
        <begin position="38"/>
        <end position="51"/>
    </location>
</feature>
<evidence type="ECO:0000313" key="2">
    <source>
        <dbReference type="EMBL" id="KAG5551037.1"/>
    </source>
</evidence>
<organism evidence="2 3">
    <name type="scientific">Rhododendron griersonianum</name>
    <dbReference type="NCBI Taxonomy" id="479676"/>
    <lineage>
        <taxon>Eukaryota</taxon>
        <taxon>Viridiplantae</taxon>
        <taxon>Streptophyta</taxon>
        <taxon>Embryophyta</taxon>
        <taxon>Tracheophyta</taxon>
        <taxon>Spermatophyta</taxon>
        <taxon>Magnoliopsida</taxon>
        <taxon>eudicotyledons</taxon>
        <taxon>Gunneridae</taxon>
        <taxon>Pentapetalae</taxon>
        <taxon>asterids</taxon>
        <taxon>Ericales</taxon>
        <taxon>Ericaceae</taxon>
        <taxon>Ericoideae</taxon>
        <taxon>Rhodoreae</taxon>
        <taxon>Rhododendron</taxon>
    </lineage>
</organism>